<dbReference type="AlphaFoldDB" id="A0A067R6I5"/>
<gene>
    <name evidence="2" type="ORF">L798_06653</name>
</gene>
<evidence type="ECO:0000313" key="3">
    <source>
        <dbReference type="Proteomes" id="UP000027135"/>
    </source>
</evidence>
<feature type="region of interest" description="Disordered" evidence="1">
    <location>
        <begin position="1"/>
        <end position="37"/>
    </location>
</feature>
<keyword evidence="3" id="KW-1185">Reference proteome</keyword>
<dbReference type="EMBL" id="KK852667">
    <property type="protein sequence ID" value="KDR18915.1"/>
    <property type="molecule type" value="Genomic_DNA"/>
</dbReference>
<proteinExistence type="predicted"/>
<organism evidence="2 3">
    <name type="scientific">Zootermopsis nevadensis</name>
    <name type="common">Dampwood termite</name>
    <dbReference type="NCBI Taxonomy" id="136037"/>
    <lineage>
        <taxon>Eukaryota</taxon>
        <taxon>Metazoa</taxon>
        <taxon>Ecdysozoa</taxon>
        <taxon>Arthropoda</taxon>
        <taxon>Hexapoda</taxon>
        <taxon>Insecta</taxon>
        <taxon>Pterygota</taxon>
        <taxon>Neoptera</taxon>
        <taxon>Polyneoptera</taxon>
        <taxon>Dictyoptera</taxon>
        <taxon>Blattodea</taxon>
        <taxon>Blattoidea</taxon>
        <taxon>Termitoidae</taxon>
        <taxon>Termopsidae</taxon>
        <taxon>Zootermopsis</taxon>
    </lineage>
</organism>
<accession>A0A067R6I5</accession>
<sequence length="103" mass="11818">MKFTHMPSPDSDESQFRRHKLSEKHRTSLKSGNSSSKRNIHMLHHQLGLIYQVVPLGLPNKPLLGGNTALTDASRIPTWLTQCPEHNQRKTQRHADTASWITW</sequence>
<protein>
    <submittedName>
        <fullName evidence="2">Uncharacterized protein</fullName>
    </submittedName>
</protein>
<evidence type="ECO:0000256" key="1">
    <source>
        <dbReference type="SAM" id="MobiDB-lite"/>
    </source>
</evidence>
<dbReference type="Proteomes" id="UP000027135">
    <property type="component" value="Unassembled WGS sequence"/>
</dbReference>
<evidence type="ECO:0000313" key="2">
    <source>
        <dbReference type="EMBL" id="KDR18915.1"/>
    </source>
</evidence>
<dbReference type="InParanoid" id="A0A067R6I5"/>
<reference evidence="2 3" key="1">
    <citation type="journal article" date="2014" name="Nat. Commun.">
        <title>Molecular traces of alternative social organization in a termite genome.</title>
        <authorList>
            <person name="Terrapon N."/>
            <person name="Li C."/>
            <person name="Robertson H.M."/>
            <person name="Ji L."/>
            <person name="Meng X."/>
            <person name="Booth W."/>
            <person name="Chen Z."/>
            <person name="Childers C.P."/>
            <person name="Glastad K.M."/>
            <person name="Gokhale K."/>
            <person name="Gowin J."/>
            <person name="Gronenberg W."/>
            <person name="Hermansen R.A."/>
            <person name="Hu H."/>
            <person name="Hunt B.G."/>
            <person name="Huylmans A.K."/>
            <person name="Khalil S.M."/>
            <person name="Mitchell R.D."/>
            <person name="Munoz-Torres M.C."/>
            <person name="Mustard J.A."/>
            <person name="Pan H."/>
            <person name="Reese J.T."/>
            <person name="Scharf M.E."/>
            <person name="Sun F."/>
            <person name="Vogel H."/>
            <person name="Xiao J."/>
            <person name="Yang W."/>
            <person name="Yang Z."/>
            <person name="Yang Z."/>
            <person name="Zhou J."/>
            <person name="Zhu J."/>
            <person name="Brent C.S."/>
            <person name="Elsik C.G."/>
            <person name="Goodisman M.A."/>
            <person name="Liberles D.A."/>
            <person name="Roe R.M."/>
            <person name="Vargo E.L."/>
            <person name="Vilcinskas A."/>
            <person name="Wang J."/>
            <person name="Bornberg-Bauer E."/>
            <person name="Korb J."/>
            <person name="Zhang G."/>
            <person name="Liebig J."/>
        </authorList>
    </citation>
    <scope>NUCLEOTIDE SEQUENCE [LARGE SCALE GENOMIC DNA]</scope>
    <source>
        <tissue evidence="2">Whole organism</tissue>
    </source>
</reference>
<name>A0A067R6I5_ZOONE</name>